<protein>
    <recommendedName>
        <fullName evidence="2">HNH nuclease domain-containing protein</fullName>
    </recommendedName>
</protein>
<dbReference type="EMBL" id="ML994661">
    <property type="protein sequence ID" value="KAF2179936.1"/>
    <property type="molecule type" value="Genomic_DNA"/>
</dbReference>
<organism evidence="3 4">
    <name type="scientific">Zopfia rhizophila CBS 207.26</name>
    <dbReference type="NCBI Taxonomy" id="1314779"/>
    <lineage>
        <taxon>Eukaryota</taxon>
        <taxon>Fungi</taxon>
        <taxon>Dikarya</taxon>
        <taxon>Ascomycota</taxon>
        <taxon>Pezizomycotina</taxon>
        <taxon>Dothideomycetes</taxon>
        <taxon>Dothideomycetes incertae sedis</taxon>
        <taxon>Zopfiaceae</taxon>
        <taxon>Zopfia</taxon>
    </lineage>
</organism>
<evidence type="ECO:0000313" key="3">
    <source>
        <dbReference type="EMBL" id="KAF2179936.1"/>
    </source>
</evidence>
<feature type="domain" description="HNH nuclease" evidence="2">
    <location>
        <begin position="129"/>
        <end position="221"/>
    </location>
</feature>
<sequence length="406" mass="46342">MAASHLHWLDIAKQHTTRNKFLECLARYVPEISPRVWAFAMVAPVDKLAMYNDSINGPMAPFFKHLDADIKTALDVWQQRGTKDEPADEDNNQPARKKRKTTSEATSQPRDTRDQSLVTHCMERDNKVCVLLWTKAPDVAHIIPFSLQSTLKQSETKKRDNRDWFWRVIDLMYTQEEVQEIKRAAGVMGDPNGGLVQRLDNLLCLNNFTHRRLTMGDFAFEPIPRNPGDENRKQSMIFHWLPTITHSGTITAGTHPEHKEGLADSSDVAFLSERLYRADGERIYSGQRIDMTTNDPAHLPLPSYELLRLQWDVQRLLHLSGGAEALELSDDDEDDDDGYDLLIPDSDDENELIRARKGKRTARQQSSDESYDSGLGMVSMELTLNPKATTRRCTPQEDVEKSQEVI</sequence>
<evidence type="ECO:0000256" key="1">
    <source>
        <dbReference type="SAM" id="MobiDB-lite"/>
    </source>
</evidence>
<dbReference type="InterPro" id="IPR003615">
    <property type="entry name" value="HNH_nuc"/>
</dbReference>
<name>A0A6A6DQJ5_9PEZI</name>
<feature type="region of interest" description="Disordered" evidence="1">
    <location>
        <begin position="328"/>
        <end position="406"/>
    </location>
</feature>
<gene>
    <name evidence="3" type="ORF">K469DRAFT_753631</name>
</gene>
<accession>A0A6A6DQJ5</accession>
<evidence type="ECO:0000313" key="4">
    <source>
        <dbReference type="Proteomes" id="UP000800200"/>
    </source>
</evidence>
<dbReference type="Pfam" id="PF13391">
    <property type="entry name" value="HNH_2"/>
    <property type="match status" value="1"/>
</dbReference>
<evidence type="ECO:0000259" key="2">
    <source>
        <dbReference type="Pfam" id="PF13391"/>
    </source>
</evidence>
<dbReference type="AlphaFoldDB" id="A0A6A6DQJ5"/>
<proteinExistence type="predicted"/>
<keyword evidence="4" id="KW-1185">Reference proteome</keyword>
<feature type="region of interest" description="Disordered" evidence="1">
    <location>
        <begin position="79"/>
        <end position="115"/>
    </location>
</feature>
<dbReference type="Proteomes" id="UP000800200">
    <property type="component" value="Unassembled WGS sequence"/>
</dbReference>
<feature type="compositionally biased region" description="Acidic residues" evidence="1">
    <location>
        <begin position="328"/>
        <end position="350"/>
    </location>
</feature>
<feature type="compositionally biased region" description="Basic and acidic residues" evidence="1">
    <location>
        <begin position="394"/>
        <end position="406"/>
    </location>
</feature>
<dbReference type="OrthoDB" id="5416097at2759"/>
<reference evidence="3" key="1">
    <citation type="journal article" date="2020" name="Stud. Mycol.">
        <title>101 Dothideomycetes genomes: a test case for predicting lifestyles and emergence of pathogens.</title>
        <authorList>
            <person name="Haridas S."/>
            <person name="Albert R."/>
            <person name="Binder M."/>
            <person name="Bloem J."/>
            <person name="Labutti K."/>
            <person name="Salamov A."/>
            <person name="Andreopoulos B."/>
            <person name="Baker S."/>
            <person name="Barry K."/>
            <person name="Bills G."/>
            <person name="Bluhm B."/>
            <person name="Cannon C."/>
            <person name="Castanera R."/>
            <person name="Culley D."/>
            <person name="Daum C."/>
            <person name="Ezra D."/>
            <person name="Gonzalez J."/>
            <person name="Henrissat B."/>
            <person name="Kuo A."/>
            <person name="Liang C."/>
            <person name="Lipzen A."/>
            <person name="Lutzoni F."/>
            <person name="Magnuson J."/>
            <person name="Mondo S."/>
            <person name="Nolan M."/>
            <person name="Ohm R."/>
            <person name="Pangilinan J."/>
            <person name="Park H.-J."/>
            <person name="Ramirez L."/>
            <person name="Alfaro M."/>
            <person name="Sun H."/>
            <person name="Tritt A."/>
            <person name="Yoshinaga Y."/>
            <person name="Zwiers L.-H."/>
            <person name="Turgeon B."/>
            <person name="Goodwin S."/>
            <person name="Spatafora J."/>
            <person name="Crous P."/>
            <person name="Grigoriev I."/>
        </authorList>
    </citation>
    <scope>NUCLEOTIDE SEQUENCE</scope>
    <source>
        <strain evidence="3">CBS 207.26</strain>
    </source>
</reference>